<evidence type="ECO:0000256" key="13">
    <source>
        <dbReference type="RuleBase" id="RU364061"/>
    </source>
</evidence>
<evidence type="ECO:0000256" key="9">
    <source>
        <dbReference type="ARBA" id="ARBA00023136"/>
    </source>
</evidence>
<dbReference type="InterPro" id="IPR004072">
    <property type="entry name" value="Vmron_rcpt_1"/>
</dbReference>
<feature type="transmembrane region" description="Helical" evidence="13">
    <location>
        <begin position="265"/>
        <end position="286"/>
    </location>
</feature>
<dbReference type="PROSITE" id="PS50262">
    <property type="entry name" value="G_PROTEIN_RECEP_F1_2"/>
    <property type="match status" value="1"/>
</dbReference>
<keyword evidence="4 13" id="KW-1003">Cell membrane</keyword>
<dbReference type="GO" id="GO:0016503">
    <property type="term" value="F:pheromone receptor activity"/>
    <property type="evidence" value="ECO:0007669"/>
    <property type="project" value="InterPro"/>
</dbReference>
<keyword evidence="11" id="KW-0325">Glycoprotein</keyword>
<dbReference type="GO" id="GO:0007606">
    <property type="term" value="P:sensory perception of chemical stimulus"/>
    <property type="evidence" value="ECO:0007669"/>
    <property type="project" value="UniProtKB-ARBA"/>
</dbReference>
<keyword evidence="12 13" id="KW-0807">Transducer</keyword>
<keyword evidence="7 13" id="KW-1133">Transmembrane helix</keyword>
<evidence type="ECO:0000256" key="8">
    <source>
        <dbReference type="ARBA" id="ARBA00023040"/>
    </source>
</evidence>
<evidence type="ECO:0000256" key="10">
    <source>
        <dbReference type="ARBA" id="ARBA00023170"/>
    </source>
</evidence>
<evidence type="ECO:0000256" key="6">
    <source>
        <dbReference type="ARBA" id="ARBA00022692"/>
    </source>
</evidence>
<keyword evidence="8 13" id="KW-0297">G-protein coupled receptor</keyword>
<accession>A0A8C8UED0</accession>
<dbReference type="SUPFAM" id="SSF81321">
    <property type="entry name" value="Family A G protein-coupled receptor-like"/>
    <property type="match status" value="1"/>
</dbReference>
<evidence type="ECO:0000256" key="5">
    <source>
        <dbReference type="ARBA" id="ARBA00022507"/>
    </source>
</evidence>
<evidence type="ECO:0000313" key="15">
    <source>
        <dbReference type="Ensembl" id="ENSPEMP00000030681.1"/>
    </source>
</evidence>
<keyword evidence="5 13" id="KW-0589">Pheromone response</keyword>
<dbReference type="Pfam" id="PF03402">
    <property type="entry name" value="V1R"/>
    <property type="match status" value="1"/>
</dbReference>
<evidence type="ECO:0000256" key="1">
    <source>
        <dbReference type="ARBA" id="ARBA00003878"/>
    </source>
</evidence>
<comment type="subcellular location">
    <subcellularLocation>
        <location evidence="2 13">Cell membrane</location>
        <topology evidence="2 13">Multi-pass membrane protein</topology>
    </subcellularLocation>
</comment>
<keyword evidence="6 13" id="KW-0812">Transmembrane</keyword>
<evidence type="ECO:0000259" key="14">
    <source>
        <dbReference type="PROSITE" id="PS50262"/>
    </source>
</evidence>
<evidence type="ECO:0000313" key="16">
    <source>
        <dbReference type="Proteomes" id="UP000694547"/>
    </source>
</evidence>
<feature type="transmembrane region" description="Helical" evidence="13">
    <location>
        <begin position="94"/>
        <end position="115"/>
    </location>
</feature>
<keyword evidence="9 13" id="KW-0472">Membrane</keyword>
<feature type="domain" description="G-protein coupled receptors family 1 profile" evidence="14">
    <location>
        <begin position="22"/>
        <end position="286"/>
    </location>
</feature>
<evidence type="ECO:0000256" key="2">
    <source>
        <dbReference type="ARBA" id="ARBA00004651"/>
    </source>
</evidence>
<evidence type="ECO:0000256" key="7">
    <source>
        <dbReference type="ARBA" id="ARBA00022989"/>
    </source>
</evidence>
<protein>
    <recommendedName>
        <fullName evidence="13">Vomeronasal type-1 receptor</fullName>
    </recommendedName>
</protein>
<dbReference type="GO" id="GO:0005886">
    <property type="term" value="C:plasma membrane"/>
    <property type="evidence" value="ECO:0007669"/>
    <property type="project" value="UniProtKB-SubCell"/>
</dbReference>
<name>A0A8C8UED0_PERMB</name>
<feature type="transmembrane region" description="Helical" evidence="13">
    <location>
        <begin position="45"/>
        <end position="67"/>
    </location>
</feature>
<dbReference type="InterPro" id="IPR017452">
    <property type="entry name" value="GPCR_Rhodpsn_7TM"/>
</dbReference>
<dbReference type="AlphaFoldDB" id="A0A8C8UED0"/>
<dbReference type="GO" id="GO:0019236">
    <property type="term" value="P:response to pheromone"/>
    <property type="evidence" value="ECO:0007669"/>
    <property type="project" value="UniProtKB-KW"/>
</dbReference>
<comment type="function">
    <text evidence="1">Putative pheromone receptor.</text>
</comment>
<reference evidence="15" key="2">
    <citation type="submission" date="2025-08" db="UniProtKB">
        <authorList>
            <consortium name="Ensembl"/>
        </authorList>
    </citation>
    <scope>IDENTIFICATION</scope>
</reference>
<feature type="transmembrane region" description="Helical" evidence="13">
    <location>
        <begin position="190"/>
        <end position="209"/>
    </location>
</feature>
<reference evidence="15" key="3">
    <citation type="submission" date="2025-09" db="UniProtKB">
        <authorList>
            <consortium name="Ensembl"/>
        </authorList>
    </citation>
    <scope>IDENTIFICATION</scope>
</reference>
<evidence type="ECO:0000256" key="4">
    <source>
        <dbReference type="ARBA" id="ARBA00022475"/>
    </source>
</evidence>
<dbReference type="PRINTS" id="PR01534">
    <property type="entry name" value="VOMERONASL1R"/>
</dbReference>
<keyword evidence="16" id="KW-1185">Reference proteome</keyword>
<dbReference type="GeneTree" id="ENSGT00960000186612"/>
<evidence type="ECO:0000256" key="12">
    <source>
        <dbReference type="ARBA" id="ARBA00023224"/>
    </source>
</evidence>
<evidence type="ECO:0000256" key="11">
    <source>
        <dbReference type="ARBA" id="ARBA00023180"/>
    </source>
</evidence>
<dbReference type="Proteomes" id="UP000694547">
    <property type="component" value="Chromosome 1"/>
</dbReference>
<proteinExistence type="inferred from homology"/>
<evidence type="ECO:0000256" key="3">
    <source>
        <dbReference type="ARBA" id="ARBA00010663"/>
    </source>
</evidence>
<sequence length="299" mass="33954">MDSRNLAIAIVLSLQSALGILGNISFLIYYLFIYYNEHTLRTVDLILIHVFTANSLIILSTGVPQIMRAFGQKLFFNDVGCKLILYAVRLGRSMSISTTCLLSVFQAITISPSGAYCKDLKIKIPKYVCLSIFLFWIPCMVVNMIFPIYMSAKTNSKNKTQKTDSEFCFSIGHDKIVHSLYTAFWAFPEVVFSMLIVCSSIFMIVILYGHKKKVQHILSTRISPRISPESRATQTILVLVCTFLAFNTLSSILQGYIVLSHNASWWLMNITVIISISFPTLSPFLISHSSIISRFWFFW</sequence>
<feature type="transmembrane region" description="Helical" evidence="13">
    <location>
        <begin position="6"/>
        <end position="33"/>
    </location>
</feature>
<feature type="transmembrane region" description="Helical" evidence="13">
    <location>
        <begin position="235"/>
        <end position="259"/>
    </location>
</feature>
<dbReference type="FunFam" id="1.20.1070.10:FF:000033">
    <property type="entry name" value="Vomeronasal type-1 receptor"/>
    <property type="match status" value="1"/>
</dbReference>
<gene>
    <name evidence="15" type="primary">LOC107399592</name>
</gene>
<dbReference type="Gene3D" id="1.20.1070.10">
    <property type="entry name" value="Rhodopsin 7-helix transmembrane proteins"/>
    <property type="match status" value="1"/>
</dbReference>
<dbReference type="PANTHER" id="PTHR24062">
    <property type="entry name" value="VOMERONASAL TYPE-1 RECEPTOR"/>
    <property type="match status" value="1"/>
</dbReference>
<keyword evidence="10 13" id="KW-0675">Receptor</keyword>
<feature type="transmembrane region" description="Helical" evidence="13">
    <location>
        <begin position="127"/>
        <end position="150"/>
    </location>
</feature>
<organism evidence="15 16">
    <name type="scientific">Peromyscus maniculatus bairdii</name>
    <name type="common">Prairie deer mouse</name>
    <dbReference type="NCBI Taxonomy" id="230844"/>
    <lineage>
        <taxon>Eukaryota</taxon>
        <taxon>Metazoa</taxon>
        <taxon>Chordata</taxon>
        <taxon>Craniata</taxon>
        <taxon>Vertebrata</taxon>
        <taxon>Euteleostomi</taxon>
        <taxon>Mammalia</taxon>
        <taxon>Eutheria</taxon>
        <taxon>Euarchontoglires</taxon>
        <taxon>Glires</taxon>
        <taxon>Rodentia</taxon>
        <taxon>Myomorpha</taxon>
        <taxon>Muroidea</taxon>
        <taxon>Cricetidae</taxon>
        <taxon>Neotominae</taxon>
        <taxon>Peromyscus</taxon>
    </lineage>
</organism>
<dbReference type="Ensembl" id="ENSPEMT00000040180.1">
    <property type="protein sequence ID" value="ENSPEMP00000030681.1"/>
    <property type="gene ID" value="ENSPEMG00000028462.1"/>
</dbReference>
<reference evidence="15 16" key="1">
    <citation type="submission" date="2018-10" db="EMBL/GenBank/DDBJ databases">
        <title>Improved assembly of the deer mouse Peromyscus maniculatus genome.</title>
        <authorList>
            <person name="Lassance J.-M."/>
            <person name="Hoekstra H.E."/>
        </authorList>
    </citation>
    <scope>NUCLEOTIDE SEQUENCE [LARGE SCALE GENOMIC DNA]</scope>
</reference>
<comment type="similarity">
    <text evidence="3 13">Belongs to the G-protein coupled receptor 1 family.</text>
</comment>